<dbReference type="PANTHER" id="PTHR11280">
    <property type="entry name" value="GLUCOSAMINE-6-PHOSPHATE ISOMERASE"/>
    <property type="match status" value="1"/>
</dbReference>
<feature type="domain" description="Glucosamine/galactosamine-6-phosphate isomerase" evidence="4">
    <location>
        <begin position="17"/>
        <end position="226"/>
    </location>
</feature>
<dbReference type="EC" id="3.5.99.6" evidence="3"/>
<evidence type="ECO:0000256" key="3">
    <source>
        <dbReference type="HAMAP-Rule" id="MF_01241"/>
    </source>
</evidence>
<dbReference type="Proteomes" id="UP000784880">
    <property type="component" value="Unassembled WGS sequence"/>
</dbReference>
<name>A0ABS6JED7_9BACI</name>
<dbReference type="InterPro" id="IPR006148">
    <property type="entry name" value="Glc/Gal-6P_isomerase"/>
</dbReference>
<comment type="caution">
    <text evidence="5">The sequence shown here is derived from an EMBL/GenBank/DDBJ whole genome shotgun (WGS) entry which is preliminary data.</text>
</comment>
<gene>
    <name evidence="3 5" type="primary">nagB</name>
    <name evidence="5" type="ORF">KS419_09000</name>
</gene>
<comment type="function">
    <text evidence="3">Catalyzes the reversible isomerization-deamination of glucosamine 6-phosphate (GlcN6P) to form fructose 6-phosphate (Fru6P) and ammonium ion.</text>
</comment>
<feature type="active site" description="Proton acceptor; for enolization step" evidence="3">
    <location>
        <position position="67"/>
    </location>
</feature>
<dbReference type="HAMAP" id="MF_01241">
    <property type="entry name" value="GlcN6P_deamin"/>
    <property type="match status" value="1"/>
</dbReference>
<accession>A0ABS6JED7</accession>
<feature type="active site" description="Proton acceptor; for ring-opening step" evidence="3">
    <location>
        <position position="138"/>
    </location>
</feature>
<organism evidence="5 6">
    <name type="scientific">Evansella tamaricis</name>
    <dbReference type="NCBI Taxonomy" id="2069301"/>
    <lineage>
        <taxon>Bacteria</taxon>
        <taxon>Bacillati</taxon>
        <taxon>Bacillota</taxon>
        <taxon>Bacilli</taxon>
        <taxon>Bacillales</taxon>
        <taxon>Bacillaceae</taxon>
        <taxon>Evansella</taxon>
    </lineage>
</organism>
<dbReference type="RefSeq" id="WP_217065959.1">
    <property type="nucleotide sequence ID" value="NZ_JAHQCS010000088.1"/>
</dbReference>
<sequence>MKLIVVENYGEMSRIAADMISKRMLEKPDMTLGLATGGTPTGMYQELIAGASKKNISFKQITTVNLDEYVGLEATHPNSYRFYMNDRFFQHIDIDLENTFVPNGAAADLAQECHWYDETIKQLGGIDLQVLGIGTNGHIGFNEPGTPFDKTTHVVELTESTRKANERFFSEGKVPTHAITMGIKTIMQSKEIVLLSSGEKKADALQQLVEGSITNLFPASVLKLHNNLTIVADQASIKKLDDCLYKELECVNYDQ</sequence>
<dbReference type="EMBL" id="JAHQCS010000088">
    <property type="protein sequence ID" value="MBU9711873.1"/>
    <property type="molecule type" value="Genomic_DNA"/>
</dbReference>
<comment type="caution">
    <text evidence="3">Lacks conserved residue(s) required for the propagation of feature annotation.</text>
</comment>
<dbReference type="InterPro" id="IPR018321">
    <property type="entry name" value="Glucosamine6P_isomerase_CS"/>
</dbReference>
<dbReference type="GO" id="GO:0004342">
    <property type="term" value="F:glucosamine-6-phosphate deaminase activity"/>
    <property type="evidence" value="ECO:0007669"/>
    <property type="project" value="UniProtKB-EC"/>
</dbReference>
<comment type="similarity">
    <text evidence="3">Belongs to the glucosamine/galactosamine-6-phosphate isomerase family. NagB subfamily.</text>
</comment>
<keyword evidence="6" id="KW-1185">Reference proteome</keyword>
<dbReference type="NCBIfam" id="TIGR00502">
    <property type="entry name" value="nagB"/>
    <property type="match status" value="1"/>
</dbReference>
<dbReference type="Pfam" id="PF01182">
    <property type="entry name" value="Glucosamine_iso"/>
    <property type="match status" value="1"/>
</dbReference>
<dbReference type="CDD" id="cd01399">
    <property type="entry name" value="GlcN6P_deaminase"/>
    <property type="match status" value="1"/>
</dbReference>
<comment type="pathway">
    <text evidence="3">Amino-sugar metabolism; N-acetylneuraminate degradation; D-fructose 6-phosphate from N-acetylneuraminate: step 5/5.</text>
</comment>
<feature type="active site" description="For ring-opening step" evidence="3">
    <location>
        <position position="143"/>
    </location>
</feature>
<dbReference type="PROSITE" id="PS01161">
    <property type="entry name" value="GLC_GALNAC_ISOMERASE"/>
    <property type="match status" value="1"/>
</dbReference>
<proteinExistence type="inferred from homology"/>
<evidence type="ECO:0000259" key="4">
    <source>
        <dbReference type="Pfam" id="PF01182"/>
    </source>
</evidence>
<dbReference type="PANTHER" id="PTHR11280:SF5">
    <property type="entry name" value="GLUCOSAMINE-6-PHOSPHATE ISOMERASE"/>
    <property type="match status" value="1"/>
</dbReference>
<dbReference type="InterPro" id="IPR004547">
    <property type="entry name" value="Glucosamine6P_isomerase"/>
</dbReference>
<reference evidence="5 6" key="1">
    <citation type="submission" date="2021-06" db="EMBL/GenBank/DDBJ databases">
        <title>Bacillus sp. RD4P76, an endophyte from a halophyte.</title>
        <authorList>
            <person name="Sun J.-Q."/>
        </authorList>
    </citation>
    <scope>NUCLEOTIDE SEQUENCE [LARGE SCALE GENOMIC DNA]</scope>
    <source>
        <strain evidence="5 6">CGMCC 1.15917</strain>
    </source>
</reference>
<keyword evidence="1 3" id="KW-0378">Hydrolase</keyword>
<comment type="catalytic activity">
    <reaction evidence="3">
        <text>alpha-D-glucosamine 6-phosphate + H2O = beta-D-fructose 6-phosphate + NH4(+)</text>
        <dbReference type="Rhea" id="RHEA:12172"/>
        <dbReference type="ChEBI" id="CHEBI:15377"/>
        <dbReference type="ChEBI" id="CHEBI:28938"/>
        <dbReference type="ChEBI" id="CHEBI:57634"/>
        <dbReference type="ChEBI" id="CHEBI:75989"/>
        <dbReference type="EC" id="3.5.99.6"/>
    </reaction>
</comment>
<feature type="active site" description="For ring-opening step" evidence="3">
    <location>
        <position position="136"/>
    </location>
</feature>
<evidence type="ECO:0000256" key="2">
    <source>
        <dbReference type="ARBA" id="ARBA00023277"/>
    </source>
</evidence>
<evidence type="ECO:0000313" key="6">
    <source>
        <dbReference type="Proteomes" id="UP000784880"/>
    </source>
</evidence>
<keyword evidence="2 3" id="KW-0119">Carbohydrate metabolism</keyword>
<evidence type="ECO:0000256" key="1">
    <source>
        <dbReference type="ARBA" id="ARBA00022801"/>
    </source>
</evidence>
<protein>
    <recommendedName>
        <fullName evidence="3">Glucosamine-6-phosphate deaminase</fullName>
        <ecNumber evidence="3">3.5.99.6</ecNumber>
    </recommendedName>
    <alternativeName>
        <fullName evidence="3">GlcN6P deaminase</fullName>
        <shortName evidence="3">GNPDA</shortName>
    </alternativeName>
    <alternativeName>
        <fullName evidence="3">Glucosamine-6-phosphate isomerase</fullName>
    </alternativeName>
</protein>
<evidence type="ECO:0000313" key="5">
    <source>
        <dbReference type="EMBL" id="MBU9711873.1"/>
    </source>
</evidence>